<evidence type="ECO:0000313" key="10">
    <source>
        <dbReference type="Proteomes" id="UP000280501"/>
    </source>
</evidence>
<dbReference type="SUPFAM" id="SSF52540">
    <property type="entry name" value="P-loop containing nucleoside triphosphate hydrolases"/>
    <property type="match status" value="1"/>
</dbReference>
<accession>A0A3N4ZBA4</accession>
<keyword evidence="3" id="KW-0813">Transport</keyword>
<evidence type="ECO:0000256" key="5">
    <source>
        <dbReference type="ARBA" id="ARBA00022840"/>
    </source>
</evidence>
<dbReference type="OrthoDB" id="9804819at2"/>
<dbReference type="Gene3D" id="3.40.50.300">
    <property type="entry name" value="P-loop containing nucleotide triphosphate hydrolases"/>
    <property type="match status" value="1"/>
</dbReference>
<reference evidence="9 10" key="1">
    <citation type="submission" date="2018-11" db="EMBL/GenBank/DDBJ databases">
        <title>Sequencing the genomes of 1000 actinobacteria strains.</title>
        <authorList>
            <person name="Klenk H.-P."/>
        </authorList>
    </citation>
    <scope>NUCLEOTIDE SEQUENCE [LARGE SCALE GENOMIC DNA]</scope>
    <source>
        <strain evidence="9 10">DSM 15700</strain>
    </source>
</reference>
<evidence type="ECO:0000256" key="7">
    <source>
        <dbReference type="SAM" id="MobiDB-lite"/>
    </source>
</evidence>
<sequence>MTDQQPSREPADVAIDVRDLRMRYGTKDVLTGVSFTARRGEVLALLGPNGAGKSTTIEILEGFRTRSAGQVTVLGQDPAHGDEAWRARLGVVLQSWRDHGRWTVRELLDYLARFYVPFSTPEVTRPWDVQELLQAVGLTEHANQKAKALSGGQRRRLDVAIGIVGRPELVFLDEPTAGFDPHARREFHDLVHRLSDFENTTILLTTHDLDEAEKLADRILILDQGTIVADGSADELARQMATGAEVRWTSGERRHVHAVEQSDPTGFVRDLLATDPEVAELEVRRASLEDTYMALVHRAETRRGAARDADAAGSGDADAVGRDEADRDVASGDGQENDDAAAPVRRAGDAVVQDSTDGETQEVRS</sequence>
<dbReference type="PROSITE" id="PS00211">
    <property type="entry name" value="ABC_TRANSPORTER_1"/>
    <property type="match status" value="1"/>
</dbReference>
<dbReference type="CDD" id="cd03230">
    <property type="entry name" value="ABC_DR_subfamily_A"/>
    <property type="match status" value="1"/>
</dbReference>
<dbReference type="PANTHER" id="PTHR42711">
    <property type="entry name" value="ABC TRANSPORTER ATP-BINDING PROTEIN"/>
    <property type="match status" value="1"/>
</dbReference>
<feature type="compositionally biased region" description="Acidic residues" evidence="7">
    <location>
        <begin position="356"/>
        <end position="365"/>
    </location>
</feature>
<dbReference type="InterPro" id="IPR017871">
    <property type="entry name" value="ABC_transporter-like_CS"/>
</dbReference>
<feature type="compositionally biased region" description="Basic and acidic residues" evidence="7">
    <location>
        <begin position="301"/>
        <end position="310"/>
    </location>
</feature>
<evidence type="ECO:0000259" key="8">
    <source>
        <dbReference type="PROSITE" id="PS50893"/>
    </source>
</evidence>
<dbReference type="PROSITE" id="PS50893">
    <property type="entry name" value="ABC_TRANSPORTER_2"/>
    <property type="match status" value="1"/>
</dbReference>
<dbReference type="InterPro" id="IPR050763">
    <property type="entry name" value="ABC_transporter_ATP-binding"/>
</dbReference>
<evidence type="ECO:0000256" key="1">
    <source>
        <dbReference type="ARBA" id="ARBA00004202"/>
    </source>
</evidence>
<evidence type="ECO:0000256" key="6">
    <source>
        <dbReference type="ARBA" id="ARBA00023251"/>
    </source>
</evidence>
<feature type="compositionally biased region" description="Basic and acidic residues" evidence="7">
    <location>
        <begin position="319"/>
        <end position="330"/>
    </location>
</feature>
<dbReference type="SMART" id="SM00382">
    <property type="entry name" value="AAA"/>
    <property type="match status" value="1"/>
</dbReference>
<dbReference type="InterPro" id="IPR027417">
    <property type="entry name" value="P-loop_NTPase"/>
</dbReference>
<organism evidence="9 10">
    <name type="scientific">Myceligenerans xiligouense</name>
    <dbReference type="NCBI Taxonomy" id="253184"/>
    <lineage>
        <taxon>Bacteria</taxon>
        <taxon>Bacillati</taxon>
        <taxon>Actinomycetota</taxon>
        <taxon>Actinomycetes</taxon>
        <taxon>Micrococcales</taxon>
        <taxon>Promicromonosporaceae</taxon>
        <taxon>Myceligenerans</taxon>
    </lineage>
</organism>
<dbReference type="InterPro" id="IPR003439">
    <property type="entry name" value="ABC_transporter-like_ATP-bd"/>
</dbReference>
<evidence type="ECO:0000313" key="9">
    <source>
        <dbReference type="EMBL" id="RPF23158.1"/>
    </source>
</evidence>
<evidence type="ECO:0000256" key="2">
    <source>
        <dbReference type="ARBA" id="ARBA00005417"/>
    </source>
</evidence>
<dbReference type="GO" id="GO:0046677">
    <property type="term" value="P:response to antibiotic"/>
    <property type="evidence" value="ECO:0007669"/>
    <property type="project" value="UniProtKB-KW"/>
</dbReference>
<dbReference type="AlphaFoldDB" id="A0A3N4ZBA4"/>
<proteinExistence type="inferred from homology"/>
<keyword evidence="10" id="KW-1185">Reference proteome</keyword>
<keyword evidence="6" id="KW-0046">Antibiotic resistance</keyword>
<evidence type="ECO:0000256" key="3">
    <source>
        <dbReference type="ARBA" id="ARBA00022448"/>
    </source>
</evidence>
<feature type="region of interest" description="Disordered" evidence="7">
    <location>
        <begin position="301"/>
        <end position="365"/>
    </location>
</feature>
<dbReference type="InterPro" id="IPR003593">
    <property type="entry name" value="AAA+_ATPase"/>
</dbReference>
<dbReference type="Proteomes" id="UP000280501">
    <property type="component" value="Unassembled WGS sequence"/>
</dbReference>
<gene>
    <name evidence="9" type="ORF">EDD34_3839</name>
</gene>
<feature type="domain" description="ABC transporter" evidence="8">
    <location>
        <begin position="15"/>
        <end position="249"/>
    </location>
</feature>
<comment type="caution">
    <text evidence="9">The sequence shown here is derived from an EMBL/GenBank/DDBJ whole genome shotgun (WGS) entry which is preliminary data.</text>
</comment>
<dbReference type="Pfam" id="PF00005">
    <property type="entry name" value="ABC_tran"/>
    <property type="match status" value="1"/>
</dbReference>
<dbReference type="GO" id="GO:0005524">
    <property type="term" value="F:ATP binding"/>
    <property type="evidence" value="ECO:0007669"/>
    <property type="project" value="UniProtKB-KW"/>
</dbReference>
<dbReference type="PANTHER" id="PTHR42711:SF5">
    <property type="entry name" value="ABC TRANSPORTER ATP-BINDING PROTEIN NATA"/>
    <property type="match status" value="1"/>
</dbReference>
<keyword evidence="4" id="KW-0547">Nucleotide-binding</keyword>
<evidence type="ECO:0000256" key="4">
    <source>
        <dbReference type="ARBA" id="ARBA00022741"/>
    </source>
</evidence>
<dbReference type="EMBL" id="RKQZ01000001">
    <property type="protein sequence ID" value="RPF23158.1"/>
    <property type="molecule type" value="Genomic_DNA"/>
</dbReference>
<dbReference type="GO" id="GO:0016887">
    <property type="term" value="F:ATP hydrolysis activity"/>
    <property type="evidence" value="ECO:0007669"/>
    <property type="project" value="InterPro"/>
</dbReference>
<keyword evidence="5 9" id="KW-0067">ATP-binding</keyword>
<comment type="subcellular location">
    <subcellularLocation>
        <location evidence="1">Cell membrane</location>
        <topology evidence="1">Peripheral membrane protein</topology>
    </subcellularLocation>
</comment>
<dbReference type="RefSeq" id="WP_123815971.1">
    <property type="nucleotide sequence ID" value="NZ_RKQZ01000001.1"/>
</dbReference>
<comment type="similarity">
    <text evidence="2">Belongs to the ABC transporter superfamily.</text>
</comment>
<dbReference type="GO" id="GO:0005886">
    <property type="term" value="C:plasma membrane"/>
    <property type="evidence" value="ECO:0007669"/>
    <property type="project" value="UniProtKB-SubCell"/>
</dbReference>
<protein>
    <submittedName>
        <fullName evidence="9">ABC-2 type transport system ATP-binding protein</fullName>
    </submittedName>
</protein>
<name>A0A3N4ZBA4_9MICO</name>